<keyword evidence="7" id="KW-1185">Reference proteome</keyword>
<proteinExistence type="predicted"/>
<comment type="caution">
    <text evidence="6">The sequence shown here is derived from an EMBL/GenBank/DDBJ whole genome shotgun (WGS) entry which is preliminary data.</text>
</comment>
<dbReference type="InterPro" id="IPR006134">
    <property type="entry name" value="DNA-dir_DNA_pol_B_multi_dom"/>
</dbReference>
<accession>A0A433QVQ5</accession>
<dbReference type="Gene3D" id="3.90.1600.10">
    <property type="entry name" value="Palm domain of DNA polymerase"/>
    <property type="match status" value="1"/>
</dbReference>
<keyword evidence="2" id="KW-0808">Transferase</keyword>
<reference evidence="6 7" key="1">
    <citation type="journal article" date="2018" name="New Phytol.">
        <title>Phylogenomics of Endogonaceae and evolution of mycorrhizas within Mucoromycota.</title>
        <authorList>
            <person name="Chang Y."/>
            <person name="Desiro A."/>
            <person name="Na H."/>
            <person name="Sandor L."/>
            <person name="Lipzen A."/>
            <person name="Clum A."/>
            <person name="Barry K."/>
            <person name="Grigoriev I.V."/>
            <person name="Martin F.M."/>
            <person name="Stajich J.E."/>
            <person name="Smith M.E."/>
            <person name="Bonito G."/>
            <person name="Spatafora J.W."/>
        </authorList>
    </citation>
    <scope>NUCLEOTIDE SEQUENCE [LARGE SCALE GENOMIC DNA]</scope>
    <source>
        <strain evidence="6 7">AD002</strain>
    </source>
</reference>
<dbReference type="Proteomes" id="UP000274822">
    <property type="component" value="Unassembled WGS sequence"/>
</dbReference>
<dbReference type="InterPro" id="IPR023211">
    <property type="entry name" value="DNA_pol_palm_dom_sf"/>
</dbReference>
<dbReference type="AlphaFoldDB" id="A0A433QVQ5"/>
<name>A0A433QVQ5_9FUNG</name>
<evidence type="ECO:0000256" key="4">
    <source>
        <dbReference type="ARBA" id="ARBA00022932"/>
    </source>
</evidence>
<dbReference type="GO" id="GO:0003887">
    <property type="term" value="F:DNA-directed DNA polymerase activity"/>
    <property type="evidence" value="ECO:0007669"/>
    <property type="project" value="UniProtKB-KW"/>
</dbReference>
<evidence type="ECO:0000259" key="5">
    <source>
        <dbReference type="Pfam" id="PF00136"/>
    </source>
</evidence>
<dbReference type="GO" id="GO:0003677">
    <property type="term" value="F:DNA binding"/>
    <property type="evidence" value="ECO:0007669"/>
    <property type="project" value="InterPro"/>
</dbReference>
<evidence type="ECO:0000313" key="6">
    <source>
        <dbReference type="EMBL" id="RUS33893.1"/>
    </source>
</evidence>
<sequence length="107" mass="11772">MIESTFTTAKGKKYNAQIVYGNTDSVMVSFGPILVADAIELSKCTAGLLSNIPGHCKTLNFNKKYYAGLTGVNNSLVIKSIQTVKYDTYEYIAMTVEQCLEILFAEL</sequence>
<dbReference type="InterPro" id="IPR043502">
    <property type="entry name" value="DNA/RNA_pol_sf"/>
</dbReference>
<gene>
    <name evidence="6" type="ORF">BC938DRAFT_483362</name>
</gene>
<evidence type="ECO:0000256" key="2">
    <source>
        <dbReference type="ARBA" id="ARBA00022679"/>
    </source>
</evidence>
<dbReference type="EC" id="2.7.7.7" evidence="1"/>
<dbReference type="GO" id="GO:0000166">
    <property type="term" value="F:nucleotide binding"/>
    <property type="evidence" value="ECO:0007669"/>
    <property type="project" value="InterPro"/>
</dbReference>
<keyword evidence="4" id="KW-0239">DNA-directed DNA polymerase</keyword>
<dbReference type="EMBL" id="RBNJ01000856">
    <property type="protein sequence ID" value="RUS33893.1"/>
    <property type="molecule type" value="Genomic_DNA"/>
</dbReference>
<dbReference type="Pfam" id="PF00136">
    <property type="entry name" value="DNA_pol_B"/>
    <property type="match status" value="1"/>
</dbReference>
<evidence type="ECO:0000256" key="1">
    <source>
        <dbReference type="ARBA" id="ARBA00012417"/>
    </source>
</evidence>
<dbReference type="SUPFAM" id="SSF56672">
    <property type="entry name" value="DNA/RNA polymerases"/>
    <property type="match status" value="1"/>
</dbReference>
<protein>
    <recommendedName>
        <fullName evidence="1">DNA-directed DNA polymerase</fullName>
        <ecNumber evidence="1">2.7.7.7</ecNumber>
    </recommendedName>
</protein>
<evidence type="ECO:0000313" key="7">
    <source>
        <dbReference type="Proteomes" id="UP000274822"/>
    </source>
</evidence>
<feature type="domain" description="DNA-directed DNA polymerase family B multifunctional" evidence="5">
    <location>
        <begin position="11"/>
        <end position="106"/>
    </location>
</feature>
<organism evidence="6 7">
    <name type="scientific">Jimgerdemannia flammicorona</name>
    <dbReference type="NCBI Taxonomy" id="994334"/>
    <lineage>
        <taxon>Eukaryota</taxon>
        <taxon>Fungi</taxon>
        <taxon>Fungi incertae sedis</taxon>
        <taxon>Mucoromycota</taxon>
        <taxon>Mucoromycotina</taxon>
        <taxon>Endogonomycetes</taxon>
        <taxon>Endogonales</taxon>
        <taxon>Endogonaceae</taxon>
        <taxon>Jimgerdemannia</taxon>
    </lineage>
</organism>
<keyword evidence="3" id="KW-0548">Nucleotidyltransferase</keyword>
<evidence type="ECO:0000256" key="3">
    <source>
        <dbReference type="ARBA" id="ARBA00022695"/>
    </source>
</evidence>